<organism evidence="1">
    <name type="scientific">viral metagenome</name>
    <dbReference type="NCBI Taxonomy" id="1070528"/>
    <lineage>
        <taxon>unclassified sequences</taxon>
        <taxon>metagenomes</taxon>
        <taxon>organismal metagenomes</taxon>
    </lineage>
</organism>
<dbReference type="AlphaFoldDB" id="A0A6C0KCB8"/>
<reference evidence="1" key="1">
    <citation type="journal article" date="2020" name="Nature">
        <title>Giant virus diversity and host interactions through global metagenomics.</title>
        <authorList>
            <person name="Schulz F."/>
            <person name="Roux S."/>
            <person name="Paez-Espino D."/>
            <person name="Jungbluth S."/>
            <person name="Walsh D.A."/>
            <person name="Denef V.J."/>
            <person name="McMahon K.D."/>
            <person name="Konstantinidis K.T."/>
            <person name="Eloe-Fadrosh E.A."/>
            <person name="Kyrpides N.C."/>
            <person name="Woyke T."/>
        </authorList>
    </citation>
    <scope>NUCLEOTIDE SEQUENCE</scope>
    <source>
        <strain evidence="1">GVMAG-S-1101182-85</strain>
    </source>
</reference>
<name>A0A6C0KCB8_9ZZZZ</name>
<evidence type="ECO:0000313" key="1">
    <source>
        <dbReference type="EMBL" id="QHU13948.1"/>
    </source>
</evidence>
<protein>
    <submittedName>
        <fullName evidence="1">Uncharacterized protein</fullName>
    </submittedName>
</protein>
<proteinExistence type="predicted"/>
<dbReference type="EMBL" id="MN740828">
    <property type="protein sequence ID" value="QHU13948.1"/>
    <property type="molecule type" value="Genomic_DNA"/>
</dbReference>
<accession>A0A6C0KCB8</accession>
<sequence>MNLFILSTDPIKAAQAHCDKHVIKMILETCQMLYTAHWTAVYPDLLTKTKKQLGPLTLPSSLETSPKKINSEARGYKYAHLKHPCTIWIRTSLENYHFACDLGIALGDEYTYRWQKPKPHACLEHVKWLKANPPALPAIGLTPFAIAMDDKYKNSSDPIECYRNYYLTAKKEKGLLIYTRRPEPDFITTSTAPSAPPPAFQ</sequence>